<proteinExistence type="predicted"/>
<name>Q95VS6_ANTLO</name>
<dbReference type="Pfam" id="PF00676">
    <property type="entry name" value="E1_dh"/>
    <property type="match status" value="1"/>
</dbReference>
<sequence length="342" mass="38181">MDFYEEKVDFIAHNISLGNLSCKIRYDDVEKLYRKMLCMRYMDESISKMYSRGLIRGFCHLDIGQEEVYAALCHVARNDKFIGSYRCHALAVAAEIPVREIVGELLGRAGGVAKGKGGSMHLYNDLLFGGHGIVGAQVPLGCGMAYALKYNEGLEDVRDTTSKAVVFCFYGDGASNQGQIHESFNVAKIWNLPIVFVVVNNAYSMWTCVADACANDDFYKRADFLPGLRVLGRSIFAVTRCLEVSREHALQKGPLIVQIDTYRLCGHSTTDGIVYRDETEVRRERERNALGHTESALVQRFGAEHIAAIKADVRSHVAHEVDVALAMLEPEPTELFRDVVKN</sequence>
<keyword evidence="3" id="KW-0786">Thiamine pyrophosphate</keyword>
<evidence type="ECO:0000313" key="5">
    <source>
        <dbReference type="EMBL" id="AAL28054.1"/>
    </source>
</evidence>
<evidence type="ECO:0000256" key="3">
    <source>
        <dbReference type="ARBA" id="ARBA00023052"/>
    </source>
</evidence>
<keyword evidence="5" id="KW-0670">Pyruvate</keyword>
<evidence type="ECO:0000256" key="2">
    <source>
        <dbReference type="ARBA" id="ARBA00023002"/>
    </source>
</evidence>
<keyword evidence="2" id="KW-0560">Oxidoreductase</keyword>
<dbReference type="GO" id="GO:0004739">
    <property type="term" value="F:pyruvate dehydrogenase (acetyl-transferring) activity"/>
    <property type="evidence" value="ECO:0007669"/>
    <property type="project" value="TreeGrafter"/>
</dbReference>
<reference evidence="5" key="1">
    <citation type="journal article" date="2001" name="Mol. Biochem. Parasitol.">
        <title>Alpha and beta subunits of pyruvate dehydrogenase E1 from the microsporidian Nosema locustae: mitochondrion-derived carbon metabolism in microsporidia.</title>
        <authorList>
            <person name="Fast N.M."/>
            <person name="Keeling P.J."/>
        </authorList>
    </citation>
    <scope>NUCLEOTIDE SEQUENCE</scope>
</reference>
<dbReference type="PANTHER" id="PTHR11516:SF60">
    <property type="entry name" value="PYRUVATE DEHYDROGENASE E1 COMPONENT SUBUNIT ALPHA"/>
    <property type="match status" value="1"/>
</dbReference>
<dbReference type="Gene3D" id="3.40.50.970">
    <property type="match status" value="1"/>
</dbReference>
<dbReference type="AlphaFoldDB" id="Q95VS6"/>
<dbReference type="GO" id="GO:0006086">
    <property type="term" value="P:pyruvate decarboxylation to acetyl-CoA"/>
    <property type="evidence" value="ECO:0007669"/>
    <property type="project" value="TreeGrafter"/>
</dbReference>
<dbReference type="InterPro" id="IPR050642">
    <property type="entry name" value="PDH_E1_Alpha_Subunit"/>
</dbReference>
<evidence type="ECO:0000256" key="1">
    <source>
        <dbReference type="ARBA" id="ARBA00001964"/>
    </source>
</evidence>
<dbReference type="SUPFAM" id="SSF52518">
    <property type="entry name" value="Thiamin diphosphate-binding fold (THDP-binding)"/>
    <property type="match status" value="1"/>
</dbReference>
<dbReference type="CDD" id="cd02000">
    <property type="entry name" value="TPP_E1_PDC_ADC_BCADC"/>
    <property type="match status" value="1"/>
</dbReference>
<organism evidence="5">
    <name type="scientific">Antonospora locustae</name>
    <name type="common">Microsporidian parasite</name>
    <name type="synonym">Nosema locustae</name>
    <dbReference type="NCBI Taxonomy" id="278021"/>
    <lineage>
        <taxon>Eukaryota</taxon>
        <taxon>Fungi</taxon>
        <taxon>Fungi incertae sedis</taxon>
        <taxon>Microsporidia</taxon>
        <taxon>Antonospora</taxon>
    </lineage>
</organism>
<feature type="domain" description="Dehydrogenase E1 component" evidence="4">
    <location>
        <begin position="35"/>
        <end position="331"/>
    </location>
</feature>
<dbReference type="InterPro" id="IPR029061">
    <property type="entry name" value="THDP-binding"/>
</dbReference>
<dbReference type="PANTHER" id="PTHR11516">
    <property type="entry name" value="PYRUVATE DEHYDROGENASE E1 COMPONENT, ALPHA SUBUNIT BACTERIAL AND ORGANELLAR"/>
    <property type="match status" value="1"/>
</dbReference>
<dbReference type="InterPro" id="IPR001017">
    <property type="entry name" value="DH_E1"/>
</dbReference>
<protein>
    <submittedName>
        <fullName evidence="5">Pyruvate dehydrogenase E1 alpha subunit</fullName>
    </submittedName>
</protein>
<comment type="cofactor">
    <cofactor evidence="1">
        <name>thiamine diphosphate</name>
        <dbReference type="ChEBI" id="CHEBI:58937"/>
    </cofactor>
</comment>
<accession>Q95VS6</accession>
<gene>
    <name evidence="5" type="primary">pdhA</name>
</gene>
<dbReference type="EMBL" id="AF406785">
    <property type="protein sequence ID" value="AAL28054.1"/>
    <property type="molecule type" value="Genomic_DNA"/>
</dbReference>
<evidence type="ECO:0000259" key="4">
    <source>
        <dbReference type="Pfam" id="PF00676"/>
    </source>
</evidence>